<keyword evidence="5" id="KW-0949">S-adenosyl-L-methionine</keyword>
<name>A0A3B1AH52_9ZZZZ</name>
<dbReference type="AlphaFoldDB" id="A0A3B1AH52"/>
<protein>
    <submittedName>
        <fullName evidence="8">16S rRNA (Cytidine(1402)-2'-O)-methyltransferase</fullName>
        <ecNumber evidence="8">2.1.1.198</ecNumber>
    </submittedName>
</protein>
<evidence type="ECO:0000256" key="4">
    <source>
        <dbReference type="ARBA" id="ARBA00022679"/>
    </source>
</evidence>
<evidence type="ECO:0000256" key="1">
    <source>
        <dbReference type="ARBA" id="ARBA00022490"/>
    </source>
</evidence>
<dbReference type="GO" id="GO:0008168">
    <property type="term" value="F:methyltransferase activity"/>
    <property type="evidence" value="ECO:0007669"/>
    <property type="project" value="UniProtKB-KW"/>
</dbReference>
<dbReference type="InterPro" id="IPR018063">
    <property type="entry name" value="SAM_MeTrfase_RsmI_CS"/>
</dbReference>
<dbReference type="SUPFAM" id="SSF53790">
    <property type="entry name" value="Tetrapyrrole methylase"/>
    <property type="match status" value="1"/>
</dbReference>
<evidence type="ECO:0000256" key="3">
    <source>
        <dbReference type="ARBA" id="ARBA00022603"/>
    </source>
</evidence>
<dbReference type="InterPro" id="IPR014777">
    <property type="entry name" value="4pyrrole_Mease_sub1"/>
</dbReference>
<keyword evidence="4 8" id="KW-0808">Transferase</keyword>
<dbReference type="InterPro" id="IPR053910">
    <property type="entry name" value="RsmI_HTH"/>
</dbReference>
<organism evidence="8">
    <name type="scientific">hydrothermal vent metagenome</name>
    <dbReference type="NCBI Taxonomy" id="652676"/>
    <lineage>
        <taxon>unclassified sequences</taxon>
        <taxon>metagenomes</taxon>
        <taxon>ecological metagenomes</taxon>
    </lineage>
</organism>
<evidence type="ECO:0000259" key="6">
    <source>
        <dbReference type="Pfam" id="PF00590"/>
    </source>
</evidence>
<reference evidence="8" key="1">
    <citation type="submission" date="2018-06" db="EMBL/GenBank/DDBJ databases">
        <authorList>
            <person name="Zhirakovskaya E."/>
        </authorList>
    </citation>
    <scope>NUCLEOTIDE SEQUENCE</scope>
</reference>
<keyword evidence="2" id="KW-0698">rRNA processing</keyword>
<proteinExistence type="inferred from homology"/>
<dbReference type="Pfam" id="PF00590">
    <property type="entry name" value="TP_methylase"/>
    <property type="match status" value="1"/>
</dbReference>
<dbReference type="Gene3D" id="3.40.1010.10">
    <property type="entry name" value="Cobalt-precorrin-4 Transmethylase, Domain 1"/>
    <property type="match status" value="1"/>
</dbReference>
<keyword evidence="1" id="KW-0963">Cytoplasm</keyword>
<dbReference type="GO" id="GO:0032259">
    <property type="term" value="P:methylation"/>
    <property type="evidence" value="ECO:0007669"/>
    <property type="project" value="UniProtKB-KW"/>
</dbReference>
<feature type="domain" description="Tetrapyrrole methylase" evidence="6">
    <location>
        <begin position="10"/>
        <end position="202"/>
    </location>
</feature>
<dbReference type="CDD" id="cd11648">
    <property type="entry name" value="RsmI"/>
    <property type="match status" value="1"/>
</dbReference>
<dbReference type="PROSITE" id="PS01296">
    <property type="entry name" value="RSMI"/>
    <property type="match status" value="1"/>
</dbReference>
<evidence type="ECO:0000313" key="8">
    <source>
        <dbReference type="EMBL" id="VAW97629.1"/>
    </source>
</evidence>
<gene>
    <name evidence="8" type="ORF">MNBD_GAMMA19-568</name>
</gene>
<dbReference type="Gene3D" id="3.30.950.10">
    <property type="entry name" value="Methyltransferase, Cobalt-precorrin-4 Transmethylase, Domain 2"/>
    <property type="match status" value="1"/>
</dbReference>
<dbReference type="FunFam" id="3.40.1010.10:FF:000002">
    <property type="entry name" value="Ribosomal RNA small subunit methyltransferase I"/>
    <property type="match status" value="1"/>
</dbReference>
<keyword evidence="3 8" id="KW-0489">Methyltransferase</keyword>
<dbReference type="EC" id="2.1.1.198" evidence="8"/>
<dbReference type="EMBL" id="UOFV01000122">
    <property type="protein sequence ID" value="VAW97629.1"/>
    <property type="molecule type" value="Genomic_DNA"/>
</dbReference>
<dbReference type="NCBIfam" id="TIGR00096">
    <property type="entry name" value="16S rRNA (cytidine(1402)-2'-O)-methyltransferase"/>
    <property type="match status" value="1"/>
</dbReference>
<sequence>MNELVETGVLYVVATPIGNLADISQRALAVLAGVDLIAAEDTRHSGRLLQQYQITSKTLALHDHNERDRAPDVVARLAQGKSVALISDAGTPLISDPGFHLVRLARESGIKVVPIPGASAMIAALSVAGLPSDRFVFEGFLPSKSTARKKRLEAMGAETRTLIFYEAPHRLLDTLADMVAVFGADRHVVLARELTKTFETIKGDAVAALCKWASDDPDQQKGEMVLLVAGVNAAEDDAPDGEAQRILKILLDELPLSQASALAAKITGGKKKPLYQLGLSLAGEN</sequence>
<dbReference type="FunFam" id="3.30.950.10:FF:000002">
    <property type="entry name" value="Ribosomal RNA small subunit methyltransferase I"/>
    <property type="match status" value="1"/>
</dbReference>
<accession>A0A3B1AH52</accession>
<dbReference type="PANTHER" id="PTHR46111">
    <property type="entry name" value="RIBOSOMAL RNA SMALL SUBUNIT METHYLTRANSFERASE I"/>
    <property type="match status" value="1"/>
</dbReference>
<evidence type="ECO:0000259" key="7">
    <source>
        <dbReference type="Pfam" id="PF23016"/>
    </source>
</evidence>
<dbReference type="Pfam" id="PF23016">
    <property type="entry name" value="RsmI_C"/>
    <property type="match status" value="1"/>
</dbReference>
<dbReference type="InterPro" id="IPR014776">
    <property type="entry name" value="4pyrrole_Mease_sub2"/>
</dbReference>
<feature type="domain" description="RsmI HTH" evidence="7">
    <location>
        <begin position="237"/>
        <end position="281"/>
    </location>
</feature>
<dbReference type="HAMAP" id="MF_01877">
    <property type="entry name" value="16SrRNA_methyltr_I"/>
    <property type="match status" value="1"/>
</dbReference>
<dbReference type="PANTHER" id="PTHR46111:SF1">
    <property type="entry name" value="RIBOSOMAL RNA SMALL SUBUNIT METHYLTRANSFERASE I"/>
    <property type="match status" value="1"/>
</dbReference>
<evidence type="ECO:0000256" key="5">
    <source>
        <dbReference type="ARBA" id="ARBA00022691"/>
    </source>
</evidence>
<dbReference type="PIRSF" id="PIRSF005917">
    <property type="entry name" value="MTase_YraL"/>
    <property type="match status" value="1"/>
</dbReference>
<dbReference type="InterPro" id="IPR000878">
    <property type="entry name" value="4pyrrol_Mease"/>
</dbReference>
<evidence type="ECO:0000256" key="2">
    <source>
        <dbReference type="ARBA" id="ARBA00022552"/>
    </source>
</evidence>
<dbReference type="InterPro" id="IPR008189">
    <property type="entry name" value="rRNA_ssu_MeTfrase_I"/>
</dbReference>
<dbReference type="GO" id="GO:0006364">
    <property type="term" value="P:rRNA processing"/>
    <property type="evidence" value="ECO:0007669"/>
    <property type="project" value="UniProtKB-KW"/>
</dbReference>
<dbReference type="InterPro" id="IPR035996">
    <property type="entry name" value="4pyrrol_Methylase_sf"/>
</dbReference>